<dbReference type="InterPro" id="IPR004843">
    <property type="entry name" value="Calcineurin-like_PHP"/>
</dbReference>
<dbReference type="Gene3D" id="3.60.21.10">
    <property type="match status" value="1"/>
</dbReference>
<comment type="caution">
    <text evidence="2">The sequence shown here is derived from an EMBL/GenBank/DDBJ whole genome shotgun (WGS) entry which is preliminary data.</text>
</comment>
<feature type="domain" description="Calcineurin-like phosphoesterase" evidence="1">
    <location>
        <begin position="4"/>
        <end position="153"/>
    </location>
</feature>
<dbReference type="PANTHER" id="PTHR42850:SF4">
    <property type="entry name" value="ZINC-DEPENDENT ENDOPOLYPHOSPHATASE"/>
    <property type="match status" value="1"/>
</dbReference>
<evidence type="ECO:0000313" key="2">
    <source>
        <dbReference type="EMBL" id="NOU99498.1"/>
    </source>
</evidence>
<reference evidence="2 3" key="1">
    <citation type="submission" date="2019-10" db="EMBL/GenBank/DDBJ databases">
        <title>Description of Paenibacillus pedi sp. nov.</title>
        <authorList>
            <person name="Carlier A."/>
            <person name="Qi S."/>
        </authorList>
    </citation>
    <scope>NUCLEOTIDE SEQUENCE [LARGE SCALE GENOMIC DNA]</scope>
    <source>
        <strain evidence="2 3">LMG 31457</strain>
    </source>
</reference>
<accession>A0ABX1ZHE1</accession>
<evidence type="ECO:0000259" key="1">
    <source>
        <dbReference type="Pfam" id="PF00149"/>
    </source>
</evidence>
<dbReference type="SUPFAM" id="SSF56300">
    <property type="entry name" value="Metallo-dependent phosphatases"/>
    <property type="match status" value="1"/>
</dbReference>
<dbReference type="EMBL" id="WHNZ01000013">
    <property type="protein sequence ID" value="NOU99498.1"/>
    <property type="molecule type" value="Genomic_DNA"/>
</dbReference>
<proteinExistence type="predicted"/>
<protein>
    <submittedName>
        <fullName evidence="2">Ser/Thr protein phosphatase</fullName>
    </submittedName>
</protein>
<dbReference type="PANTHER" id="PTHR42850">
    <property type="entry name" value="METALLOPHOSPHOESTERASE"/>
    <property type="match status" value="1"/>
</dbReference>
<keyword evidence="3" id="KW-1185">Reference proteome</keyword>
<sequence>MAYIYAMSDIHEELDLFKETLSLVDLNEGNQLILLGDYIDIRIQDLSILYFIKELQEKYKEKVIVIAGNHELMLIEDIQSQASTFKDPTLIKWLKGLPYYYETDTQIFVHAGIDEEAEEFWKWGTEDYYFCSKYPHTTGKYYKDIIAGHVSTSTISGKADYHKVYWDKQSHYYIDGNTRVSKTIPVLKYDTVSRKYSSFEKKKQKDGSFEWKEYTIK</sequence>
<organism evidence="2 3">
    <name type="scientific">Paenibacillus planticolens</name>
    <dbReference type="NCBI Taxonomy" id="2654976"/>
    <lineage>
        <taxon>Bacteria</taxon>
        <taxon>Bacillati</taxon>
        <taxon>Bacillota</taxon>
        <taxon>Bacilli</taxon>
        <taxon>Bacillales</taxon>
        <taxon>Paenibacillaceae</taxon>
        <taxon>Paenibacillus</taxon>
    </lineage>
</organism>
<dbReference type="RefSeq" id="WP_171682376.1">
    <property type="nucleotide sequence ID" value="NZ_WHNZ01000013.1"/>
</dbReference>
<dbReference type="InterPro" id="IPR050126">
    <property type="entry name" value="Ap4A_hydrolase"/>
</dbReference>
<dbReference type="InterPro" id="IPR029052">
    <property type="entry name" value="Metallo-depent_PP-like"/>
</dbReference>
<dbReference type="Proteomes" id="UP000618579">
    <property type="component" value="Unassembled WGS sequence"/>
</dbReference>
<name>A0ABX1ZHE1_9BACL</name>
<gene>
    <name evidence="2" type="ORF">GC097_05590</name>
</gene>
<evidence type="ECO:0000313" key="3">
    <source>
        <dbReference type="Proteomes" id="UP000618579"/>
    </source>
</evidence>
<dbReference type="Pfam" id="PF00149">
    <property type="entry name" value="Metallophos"/>
    <property type="match status" value="1"/>
</dbReference>